<keyword evidence="2" id="KW-0964">Secreted</keyword>
<reference evidence="6" key="1">
    <citation type="journal article" date="2021" name="PeerJ">
        <title>Extensive microbial diversity within the chicken gut microbiome revealed by metagenomics and culture.</title>
        <authorList>
            <person name="Gilroy R."/>
            <person name="Ravi A."/>
            <person name="Getino M."/>
            <person name="Pursley I."/>
            <person name="Horton D.L."/>
            <person name="Alikhan N.F."/>
            <person name="Baker D."/>
            <person name="Gharbi K."/>
            <person name="Hall N."/>
            <person name="Watson M."/>
            <person name="Adriaenssens E.M."/>
            <person name="Foster-Nyarko E."/>
            <person name="Jarju S."/>
            <person name="Secka A."/>
            <person name="Antonio M."/>
            <person name="Oren A."/>
            <person name="Chaudhuri R.R."/>
            <person name="La Ragione R."/>
            <person name="Hildebrand F."/>
            <person name="Pallen M.J."/>
        </authorList>
    </citation>
    <scope>NUCLEOTIDE SEQUENCE</scope>
    <source>
        <strain evidence="6">CHK193-4272</strain>
    </source>
</reference>
<dbReference type="PANTHER" id="PTHR36108:SF13">
    <property type="entry name" value="COLOSSIN-B-RELATED"/>
    <property type="match status" value="1"/>
</dbReference>
<dbReference type="PANTHER" id="PTHR36108">
    <property type="entry name" value="COLOSSIN-B-RELATED"/>
    <property type="match status" value="1"/>
</dbReference>
<dbReference type="InterPro" id="IPR013783">
    <property type="entry name" value="Ig-like_fold"/>
</dbReference>
<comment type="similarity">
    <text evidence="1">Belongs to the serine-aspartate repeat-containing protein (SDr) family.</text>
</comment>
<dbReference type="Pfam" id="PF17802">
    <property type="entry name" value="SpaA"/>
    <property type="match status" value="2"/>
</dbReference>
<gene>
    <name evidence="6" type="ORF">H9746_04480</name>
</gene>
<organism evidence="6 7">
    <name type="scientific">Candidatus Butyricicoccus avistercoris</name>
    <dbReference type="NCBI Taxonomy" id="2838518"/>
    <lineage>
        <taxon>Bacteria</taxon>
        <taxon>Bacillati</taxon>
        <taxon>Bacillota</taxon>
        <taxon>Clostridia</taxon>
        <taxon>Eubacteriales</taxon>
        <taxon>Butyricicoccaceae</taxon>
        <taxon>Butyricicoccus</taxon>
    </lineage>
</organism>
<evidence type="ECO:0000259" key="5">
    <source>
        <dbReference type="Pfam" id="PF17802"/>
    </source>
</evidence>
<dbReference type="EMBL" id="DXIE01000028">
    <property type="protein sequence ID" value="HIV62092.1"/>
    <property type="molecule type" value="Genomic_DNA"/>
</dbReference>
<evidence type="ECO:0000313" key="6">
    <source>
        <dbReference type="EMBL" id="HIV62092.1"/>
    </source>
</evidence>
<dbReference type="SUPFAM" id="SSF49373">
    <property type="entry name" value="Invasin/intimin cell-adhesion fragments"/>
    <property type="match status" value="1"/>
</dbReference>
<feature type="region of interest" description="Disordered" evidence="4">
    <location>
        <begin position="163"/>
        <end position="201"/>
    </location>
</feature>
<comment type="caution">
    <text evidence="6">The sequence shown here is derived from an EMBL/GenBank/DDBJ whole genome shotgun (WGS) entry which is preliminary data.</text>
</comment>
<evidence type="ECO:0000256" key="3">
    <source>
        <dbReference type="ARBA" id="ARBA00022729"/>
    </source>
</evidence>
<name>A0A9D1PJ70_9FIRM</name>
<proteinExistence type="inferred from homology"/>
<feature type="domain" description="SpaA-like prealbumin fold" evidence="5">
    <location>
        <begin position="76"/>
        <end position="165"/>
    </location>
</feature>
<feature type="compositionally biased region" description="Gly residues" evidence="4">
    <location>
        <begin position="179"/>
        <end position="191"/>
    </location>
</feature>
<dbReference type="Proteomes" id="UP000886808">
    <property type="component" value="Unassembled WGS sequence"/>
</dbReference>
<evidence type="ECO:0000313" key="7">
    <source>
        <dbReference type="Proteomes" id="UP000886808"/>
    </source>
</evidence>
<evidence type="ECO:0000256" key="1">
    <source>
        <dbReference type="ARBA" id="ARBA00007257"/>
    </source>
</evidence>
<evidence type="ECO:0000256" key="4">
    <source>
        <dbReference type="SAM" id="MobiDB-lite"/>
    </source>
</evidence>
<dbReference type="AlphaFoldDB" id="A0A9D1PJ70"/>
<dbReference type="Gene3D" id="2.60.40.10">
    <property type="entry name" value="Immunoglobulins"/>
    <property type="match status" value="2"/>
</dbReference>
<keyword evidence="3" id="KW-0732">Signal</keyword>
<evidence type="ECO:0000256" key="2">
    <source>
        <dbReference type="ARBA" id="ARBA00022525"/>
    </source>
</evidence>
<protein>
    <recommendedName>
        <fullName evidence="5">SpaA-like prealbumin fold domain-containing protein</fullName>
    </recommendedName>
</protein>
<accession>A0A9D1PJ70</accession>
<sequence>MFSNIGDEQPVQTGVTNMRGLLIFDGLTEGATYYLQEIKAPKGYPINEQYKTPNSTGEITTTGTKIPVESGLSPVTLTVIKQDSENQTPLSGAESALYSDIGCKIQVGTSVTTNSNGEAEFTDLNANQRYWLKETKAPEGYILDGKITEIDFTTIKNDELIITNKKDSNVPPVDPDPPEGGGGSSSGGGGSSEKPTEPDKEYVLEYECNGGTFYGDETYSPDELVRLGKVPYRAGYVIYWLVC</sequence>
<dbReference type="InterPro" id="IPR008964">
    <property type="entry name" value="Invasin/intimin_cell_adhesion"/>
</dbReference>
<feature type="domain" description="SpaA-like prealbumin fold" evidence="5">
    <location>
        <begin position="10"/>
        <end position="50"/>
    </location>
</feature>
<reference evidence="6" key="2">
    <citation type="submission" date="2021-04" db="EMBL/GenBank/DDBJ databases">
        <authorList>
            <person name="Gilroy R."/>
        </authorList>
    </citation>
    <scope>NUCLEOTIDE SEQUENCE</scope>
    <source>
        <strain evidence="6">CHK193-4272</strain>
    </source>
</reference>
<dbReference type="InterPro" id="IPR041033">
    <property type="entry name" value="SpaA_PFL_dom_1"/>
</dbReference>